<accession>A0ABP5AHK4</accession>
<keyword evidence="4" id="KW-0804">Transcription</keyword>
<dbReference type="InterPro" id="IPR039538">
    <property type="entry name" value="BetI_C"/>
</dbReference>
<dbReference type="Gene3D" id="1.10.357.10">
    <property type="entry name" value="Tetracycline Repressor, domain 2"/>
    <property type="match status" value="1"/>
</dbReference>
<dbReference type="PANTHER" id="PTHR30055">
    <property type="entry name" value="HTH-TYPE TRANSCRIPTIONAL REGULATOR RUTR"/>
    <property type="match status" value="1"/>
</dbReference>
<dbReference type="PRINTS" id="PR00455">
    <property type="entry name" value="HTHTETR"/>
</dbReference>
<dbReference type="RefSeq" id="WP_344261505.1">
    <property type="nucleotide sequence ID" value="NZ_BAAAMJ010000026.1"/>
</dbReference>
<keyword evidence="2" id="KW-0805">Transcription regulation</keyword>
<organism evidence="7 8">
    <name type="scientific">Streptomyces sodiiphilus</name>
    <dbReference type="NCBI Taxonomy" id="226217"/>
    <lineage>
        <taxon>Bacteria</taxon>
        <taxon>Bacillati</taxon>
        <taxon>Actinomycetota</taxon>
        <taxon>Actinomycetes</taxon>
        <taxon>Kitasatosporales</taxon>
        <taxon>Streptomycetaceae</taxon>
        <taxon>Streptomyces</taxon>
    </lineage>
</organism>
<dbReference type="InterPro" id="IPR050109">
    <property type="entry name" value="HTH-type_TetR-like_transc_reg"/>
</dbReference>
<dbReference type="PANTHER" id="PTHR30055:SF229">
    <property type="entry name" value="HTH-TYPE TRANSCRIPTIONAL REPRESSOR RV1474C"/>
    <property type="match status" value="1"/>
</dbReference>
<dbReference type="Proteomes" id="UP001501303">
    <property type="component" value="Unassembled WGS sequence"/>
</dbReference>
<keyword evidence="1" id="KW-0678">Repressor</keyword>
<dbReference type="InterPro" id="IPR023772">
    <property type="entry name" value="DNA-bd_HTH_TetR-type_CS"/>
</dbReference>
<keyword evidence="3 5" id="KW-0238">DNA-binding</keyword>
<evidence type="ECO:0000256" key="3">
    <source>
        <dbReference type="ARBA" id="ARBA00023125"/>
    </source>
</evidence>
<dbReference type="PROSITE" id="PS01081">
    <property type="entry name" value="HTH_TETR_1"/>
    <property type="match status" value="1"/>
</dbReference>
<evidence type="ECO:0000313" key="7">
    <source>
        <dbReference type="EMBL" id="GAA1914332.1"/>
    </source>
</evidence>
<dbReference type="InterPro" id="IPR009057">
    <property type="entry name" value="Homeodomain-like_sf"/>
</dbReference>
<evidence type="ECO:0000256" key="4">
    <source>
        <dbReference type="ARBA" id="ARBA00023163"/>
    </source>
</evidence>
<evidence type="ECO:0000259" key="6">
    <source>
        <dbReference type="PROSITE" id="PS50977"/>
    </source>
</evidence>
<name>A0ABP5AHK4_9ACTN</name>
<dbReference type="Pfam" id="PF13977">
    <property type="entry name" value="TetR_C_6"/>
    <property type="match status" value="1"/>
</dbReference>
<dbReference type="SUPFAM" id="SSF46689">
    <property type="entry name" value="Homeodomain-like"/>
    <property type="match status" value="1"/>
</dbReference>
<feature type="DNA-binding region" description="H-T-H motif" evidence="5">
    <location>
        <begin position="33"/>
        <end position="52"/>
    </location>
</feature>
<proteinExistence type="predicted"/>
<sequence length="210" mass="22970">MARVSQEHLDARRRQILEGAIRCFARNGFHATSMQDVLRESGLSAGAVYRYFTGKDELITAIALHVFDRLEEAFTEAARLRPSPLPDEMAGYLAGSVFAGGDPALPPELAVQAWAETLRDERLAQVLRGGFERLLGLWTEVVEDYQRRGLMPGDVPAGHVARTVLGTMQGFVIQRALFPGADPAVLADGLRGLTSMTRPDEPVREEGPEG</sequence>
<dbReference type="EMBL" id="BAAAMJ010000026">
    <property type="protein sequence ID" value="GAA1914332.1"/>
    <property type="molecule type" value="Genomic_DNA"/>
</dbReference>
<comment type="caution">
    <text evidence="7">The sequence shown here is derived from an EMBL/GenBank/DDBJ whole genome shotgun (WGS) entry which is preliminary data.</text>
</comment>
<dbReference type="PROSITE" id="PS50977">
    <property type="entry name" value="HTH_TETR_2"/>
    <property type="match status" value="1"/>
</dbReference>
<dbReference type="InterPro" id="IPR001647">
    <property type="entry name" value="HTH_TetR"/>
</dbReference>
<reference evidence="8" key="1">
    <citation type="journal article" date="2019" name="Int. J. Syst. Evol. Microbiol.">
        <title>The Global Catalogue of Microorganisms (GCM) 10K type strain sequencing project: providing services to taxonomists for standard genome sequencing and annotation.</title>
        <authorList>
            <consortium name="The Broad Institute Genomics Platform"/>
            <consortium name="The Broad Institute Genome Sequencing Center for Infectious Disease"/>
            <person name="Wu L."/>
            <person name="Ma J."/>
        </authorList>
    </citation>
    <scope>NUCLEOTIDE SEQUENCE [LARGE SCALE GENOMIC DNA]</scope>
    <source>
        <strain evidence="8">JCM 13581</strain>
    </source>
</reference>
<dbReference type="SUPFAM" id="SSF48498">
    <property type="entry name" value="Tetracyclin repressor-like, C-terminal domain"/>
    <property type="match status" value="1"/>
</dbReference>
<evidence type="ECO:0000256" key="2">
    <source>
        <dbReference type="ARBA" id="ARBA00023015"/>
    </source>
</evidence>
<feature type="domain" description="HTH tetR-type" evidence="6">
    <location>
        <begin position="10"/>
        <end position="70"/>
    </location>
</feature>
<evidence type="ECO:0000313" key="8">
    <source>
        <dbReference type="Proteomes" id="UP001501303"/>
    </source>
</evidence>
<keyword evidence="8" id="KW-1185">Reference proteome</keyword>
<gene>
    <name evidence="7" type="ORF">GCM10009716_24750</name>
</gene>
<dbReference type="Pfam" id="PF00440">
    <property type="entry name" value="TetR_N"/>
    <property type="match status" value="1"/>
</dbReference>
<protein>
    <submittedName>
        <fullName evidence="7">TetR/AcrR family transcriptional regulator</fullName>
    </submittedName>
</protein>
<dbReference type="InterPro" id="IPR036271">
    <property type="entry name" value="Tet_transcr_reg_TetR-rel_C_sf"/>
</dbReference>
<evidence type="ECO:0000256" key="1">
    <source>
        <dbReference type="ARBA" id="ARBA00022491"/>
    </source>
</evidence>
<evidence type="ECO:0000256" key="5">
    <source>
        <dbReference type="PROSITE-ProRule" id="PRU00335"/>
    </source>
</evidence>